<evidence type="ECO:0000256" key="6">
    <source>
        <dbReference type="SAM" id="Phobius"/>
    </source>
</evidence>
<keyword evidence="5 6" id="KW-0472">Membrane</keyword>
<dbReference type="Pfam" id="PF00027">
    <property type="entry name" value="cNMP_binding"/>
    <property type="match status" value="1"/>
</dbReference>
<dbReference type="PANTHER" id="PTHR23513">
    <property type="entry name" value="INTEGRAL MEMBRANE EFFLUX PROTEIN-RELATED"/>
    <property type="match status" value="1"/>
</dbReference>
<gene>
    <name evidence="8" type="ORF">ACFPYL_19825</name>
</gene>
<comment type="subcellular location">
    <subcellularLocation>
        <location evidence="1">Cell membrane</location>
        <topology evidence="1">Multi-pass membrane protein</topology>
    </subcellularLocation>
</comment>
<keyword evidence="4 6" id="KW-1133">Transmembrane helix</keyword>
<dbReference type="Pfam" id="PF07690">
    <property type="entry name" value="MFS_1"/>
    <property type="match status" value="1"/>
</dbReference>
<feature type="transmembrane region" description="Helical" evidence="6">
    <location>
        <begin position="357"/>
        <end position="380"/>
    </location>
</feature>
<keyword evidence="2" id="KW-1003">Cell membrane</keyword>
<dbReference type="InterPro" id="IPR014710">
    <property type="entry name" value="RmlC-like_jellyroll"/>
</dbReference>
<feature type="transmembrane region" description="Helical" evidence="6">
    <location>
        <begin position="147"/>
        <end position="168"/>
    </location>
</feature>
<dbReference type="PROSITE" id="PS00889">
    <property type="entry name" value="CNMP_BINDING_2"/>
    <property type="match status" value="1"/>
</dbReference>
<dbReference type="SMART" id="SM00100">
    <property type="entry name" value="cNMP"/>
    <property type="match status" value="1"/>
</dbReference>
<dbReference type="InterPro" id="IPR036259">
    <property type="entry name" value="MFS_trans_sf"/>
</dbReference>
<dbReference type="CDD" id="cd00038">
    <property type="entry name" value="CAP_ED"/>
    <property type="match status" value="1"/>
</dbReference>
<dbReference type="PRINTS" id="PR00103">
    <property type="entry name" value="CAMPKINASE"/>
</dbReference>
<evidence type="ECO:0000313" key="9">
    <source>
        <dbReference type="Proteomes" id="UP001596135"/>
    </source>
</evidence>
<dbReference type="CDD" id="cd06173">
    <property type="entry name" value="MFS_MefA_like"/>
    <property type="match status" value="1"/>
</dbReference>
<dbReference type="PANTHER" id="PTHR23513:SF6">
    <property type="entry name" value="MAJOR FACILITATOR SUPERFAMILY ASSOCIATED DOMAIN-CONTAINING PROTEIN"/>
    <property type="match status" value="1"/>
</dbReference>
<evidence type="ECO:0000256" key="1">
    <source>
        <dbReference type="ARBA" id="ARBA00004651"/>
    </source>
</evidence>
<dbReference type="InterPro" id="IPR000595">
    <property type="entry name" value="cNMP-bd_dom"/>
</dbReference>
<organism evidence="8 9">
    <name type="scientific">Nocardioides hankookensis</name>
    <dbReference type="NCBI Taxonomy" id="443157"/>
    <lineage>
        <taxon>Bacteria</taxon>
        <taxon>Bacillati</taxon>
        <taxon>Actinomycetota</taxon>
        <taxon>Actinomycetes</taxon>
        <taxon>Propionibacteriales</taxon>
        <taxon>Nocardioidaceae</taxon>
        <taxon>Nocardioides</taxon>
    </lineage>
</organism>
<feature type="transmembrane region" description="Helical" evidence="6">
    <location>
        <begin position="174"/>
        <end position="193"/>
    </location>
</feature>
<evidence type="ECO:0000313" key="8">
    <source>
        <dbReference type="EMBL" id="MFC6045344.1"/>
    </source>
</evidence>
<keyword evidence="3 6" id="KW-0812">Transmembrane</keyword>
<dbReference type="InterPro" id="IPR018488">
    <property type="entry name" value="cNMP-bd_CS"/>
</dbReference>
<evidence type="ECO:0000256" key="4">
    <source>
        <dbReference type="ARBA" id="ARBA00022989"/>
    </source>
</evidence>
<dbReference type="InterPro" id="IPR011701">
    <property type="entry name" value="MFS"/>
</dbReference>
<feature type="transmembrane region" description="Helical" evidence="6">
    <location>
        <begin position="237"/>
        <end position="261"/>
    </location>
</feature>
<dbReference type="Gene3D" id="2.60.120.10">
    <property type="entry name" value="Jelly Rolls"/>
    <property type="match status" value="1"/>
</dbReference>
<dbReference type="SUPFAM" id="SSF103473">
    <property type="entry name" value="MFS general substrate transporter"/>
    <property type="match status" value="1"/>
</dbReference>
<accession>A0ABW1LNC2</accession>
<evidence type="ECO:0000256" key="2">
    <source>
        <dbReference type="ARBA" id="ARBA00022475"/>
    </source>
</evidence>
<dbReference type="InterPro" id="IPR018490">
    <property type="entry name" value="cNMP-bd_dom_sf"/>
</dbReference>
<proteinExistence type="predicted"/>
<dbReference type="Gene3D" id="1.20.1250.20">
    <property type="entry name" value="MFS general substrate transporter like domains"/>
    <property type="match status" value="1"/>
</dbReference>
<evidence type="ECO:0000259" key="7">
    <source>
        <dbReference type="PROSITE" id="PS50042"/>
    </source>
</evidence>
<evidence type="ECO:0000256" key="5">
    <source>
        <dbReference type="ARBA" id="ARBA00023136"/>
    </source>
</evidence>
<feature type="transmembrane region" description="Helical" evidence="6">
    <location>
        <begin position="273"/>
        <end position="292"/>
    </location>
</feature>
<feature type="transmembrane region" description="Helical" evidence="6">
    <location>
        <begin position="21"/>
        <end position="45"/>
    </location>
</feature>
<dbReference type="SUPFAM" id="SSF51206">
    <property type="entry name" value="cAMP-binding domain-like"/>
    <property type="match status" value="1"/>
</dbReference>
<sequence length="550" mass="56300">MSGRGGAFARVLSNPSVRRMQLAFFGSAIGDWAFGTAVIVWAYAVGGASGVGAYAALRFLVGAVAGPLGAAVADRVSRKHYMMAVDAIRAVVVALSAVLVGMGGPPALVFGLALLAVAVGASFRSAQAGLVPRLVDDPAELTAANAVTSNLETVAMFAGPALGALLVVGLDVQAVFWLNALTFVWSLALVAGIRVPVQEAPETPDPTDGDEHADEHADGFVRDVTAGFAQLGRDRDLGAVALLAGAQGVTWGALTVFLVMVSVTMLDAGAAGVGYLNSVMGVGTVVGGLVVLTRVGRGRLGQDMAVGVLGWALPLLAMALFPSPATALAALAVIGLSDPWVNLGLDTIPQRIAPEQMISRVFAAVDSSLIGAMSLGAALAPVLVSLLGLRGAMGSLGVLVSAVVLLTLPRMRRLDARLTAPEHLDLLRSIDIFEPLPAATAESLAGSLRPASYAAGEVVLEEGETSDDFYVLVSGSVEVSQGGRLLRTERRGDYFGEIALLRDVPRTATVTAVTSVRVLVLARADFLAAVTGTRDSGRALDAVVADRLGA</sequence>
<feature type="domain" description="Cyclic nucleotide-binding" evidence="7">
    <location>
        <begin position="432"/>
        <end position="526"/>
    </location>
</feature>
<reference evidence="9" key="1">
    <citation type="journal article" date="2019" name="Int. J. Syst. Evol. Microbiol.">
        <title>The Global Catalogue of Microorganisms (GCM) 10K type strain sequencing project: providing services to taxonomists for standard genome sequencing and annotation.</title>
        <authorList>
            <consortium name="The Broad Institute Genomics Platform"/>
            <consortium name="The Broad Institute Genome Sequencing Center for Infectious Disease"/>
            <person name="Wu L."/>
            <person name="Ma J."/>
        </authorList>
    </citation>
    <scope>NUCLEOTIDE SEQUENCE [LARGE SCALE GENOMIC DNA]</scope>
    <source>
        <strain evidence="9">CCUG 54522</strain>
    </source>
</reference>
<dbReference type="RefSeq" id="WP_379158387.1">
    <property type="nucleotide sequence ID" value="NZ_JBHSRJ010000009.1"/>
</dbReference>
<protein>
    <submittedName>
        <fullName evidence="8">MFS transporter</fullName>
    </submittedName>
</protein>
<keyword evidence="9" id="KW-1185">Reference proteome</keyword>
<dbReference type="Proteomes" id="UP001596135">
    <property type="component" value="Unassembled WGS sequence"/>
</dbReference>
<name>A0ABW1LNC2_9ACTN</name>
<comment type="caution">
    <text evidence="8">The sequence shown here is derived from an EMBL/GenBank/DDBJ whole genome shotgun (WGS) entry which is preliminary data.</text>
</comment>
<dbReference type="PROSITE" id="PS50042">
    <property type="entry name" value="CNMP_BINDING_3"/>
    <property type="match status" value="1"/>
</dbReference>
<dbReference type="EMBL" id="JBHSRJ010000009">
    <property type="protein sequence ID" value="MFC6045344.1"/>
    <property type="molecule type" value="Genomic_DNA"/>
</dbReference>
<feature type="transmembrane region" description="Helical" evidence="6">
    <location>
        <begin position="51"/>
        <end position="73"/>
    </location>
</feature>
<evidence type="ECO:0000256" key="3">
    <source>
        <dbReference type="ARBA" id="ARBA00022692"/>
    </source>
</evidence>
<feature type="transmembrane region" description="Helical" evidence="6">
    <location>
        <begin position="386"/>
        <end position="408"/>
    </location>
</feature>